<dbReference type="GO" id="GO:0003676">
    <property type="term" value="F:nucleic acid binding"/>
    <property type="evidence" value="ECO:0007669"/>
    <property type="project" value="InterPro"/>
</dbReference>
<dbReference type="AlphaFoldDB" id="A0A8H7VEL1"/>
<name>A0A8H7VEL1_9FUNG</name>
<organism evidence="4 5">
    <name type="scientific">Circinella minor</name>
    <dbReference type="NCBI Taxonomy" id="1195481"/>
    <lineage>
        <taxon>Eukaryota</taxon>
        <taxon>Fungi</taxon>
        <taxon>Fungi incertae sedis</taxon>
        <taxon>Mucoromycota</taxon>
        <taxon>Mucoromycotina</taxon>
        <taxon>Mucoromycetes</taxon>
        <taxon>Mucorales</taxon>
        <taxon>Lichtheimiaceae</taxon>
        <taxon>Circinella</taxon>
    </lineage>
</organism>
<feature type="domain" description="Tc1-like transposase DDE" evidence="3">
    <location>
        <begin position="56"/>
        <end position="142"/>
    </location>
</feature>
<proteinExistence type="predicted"/>
<keyword evidence="2" id="KW-1133">Transmembrane helix</keyword>
<sequence>MRNNWARPKKGSPAIVKRPTTRAITHTIIGAIHSSSVVHVEMKKPPPRKEKKSATKKGTTTAHFVKFMNALLDIMDLDKNLKGNYIVMDNASIHKSQPMIRKIERRGYKVMYLPPYSPELNAIEQFWGVVKGETKRDRLLAEKKLFARIAMMCSSATSIVSLFWTKVSSQNENDNYFCENANFHRFDCITQIYRVEIARYSYSALKPWQRQIILRRLLQQSVATSIRSFVSNGAQLSGFGNYNVFAYPASYVYMLIPSICSLVYSIILAFDPSPSYPAWYPSKTFLSSIALFAGALFLAALFPAVPGGDMITNPNSALSCTWVDYMEWRTIYNNEDIFPWVTGMDIACQTLHAADAFCWIITIGWFILLGLYIYRVKVSKMNNYNNEKIIGVSKNNNKESTESSWPMEEIKTTTDTKTEVST</sequence>
<dbReference type="Gene3D" id="3.30.420.10">
    <property type="entry name" value="Ribonuclease H-like superfamily/Ribonuclease H"/>
    <property type="match status" value="1"/>
</dbReference>
<protein>
    <recommendedName>
        <fullName evidence="3">Tc1-like transposase DDE domain-containing protein</fullName>
    </recommendedName>
</protein>
<dbReference type="InterPro" id="IPR036397">
    <property type="entry name" value="RNaseH_sf"/>
</dbReference>
<reference evidence="4 5" key="1">
    <citation type="submission" date="2020-12" db="EMBL/GenBank/DDBJ databases">
        <title>Metabolic potential, ecology and presence of endohyphal bacteria is reflected in genomic diversity of Mucoromycotina.</title>
        <authorList>
            <person name="Muszewska A."/>
            <person name="Okrasinska A."/>
            <person name="Steczkiewicz K."/>
            <person name="Drgas O."/>
            <person name="Orlowska M."/>
            <person name="Perlinska-Lenart U."/>
            <person name="Aleksandrzak-Piekarczyk T."/>
            <person name="Szatraj K."/>
            <person name="Zielenkiewicz U."/>
            <person name="Pilsyk S."/>
            <person name="Malc E."/>
            <person name="Mieczkowski P."/>
            <person name="Kruszewska J.S."/>
            <person name="Biernat P."/>
            <person name="Pawlowska J."/>
        </authorList>
    </citation>
    <scope>NUCLEOTIDE SEQUENCE [LARGE SCALE GENOMIC DNA]</scope>
    <source>
        <strain evidence="4 5">CBS 142.35</strain>
    </source>
</reference>
<feature type="transmembrane region" description="Helical" evidence="2">
    <location>
        <begin position="145"/>
        <end position="164"/>
    </location>
</feature>
<dbReference type="InterPro" id="IPR038717">
    <property type="entry name" value="Tc1-like_DDE_dom"/>
</dbReference>
<dbReference type="PANTHER" id="PTHR46564">
    <property type="entry name" value="TRANSPOSASE"/>
    <property type="match status" value="1"/>
</dbReference>
<dbReference type="Proteomes" id="UP000646827">
    <property type="component" value="Unassembled WGS sequence"/>
</dbReference>
<evidence type="ECO:0000256" key="1">
    <source>
        <dbReference type="SAM" id="MobiDB-lite"/>
    </source>
</evidence>
<gene>
    <name evidence="4" type="ORF">INT45_013859</name>
</gene>
<evidence type="ECO:0000256" key="2">
    <source>
        <dbReference type="SAM" id="Phobius"/>
    </source>
</evidence>
<keyword evidence="2" id="KW-0472">Membrane</keyword>
<evidence type="ECO:0000313" key="5">
    <source>
        <dbReference type="Proteomes" id="UP000646827"/>
    </source>
</evidence>
<dbReference type="OrthoDB" id="2241330at2759"/>
<feature type="compositionally biased region" description="Basic and acidic residues" evidence="1">
    <location>
        <begin position="408"/>
        <end position="422"/>
    </location>
</feature>
<keyword evidence="2" id="KW-0812">Transmembrane</keyword>
<keyword evidence="5" id="KW-1185">Reference proteome</keyword>
<feature type="transmembrane region" description="Helical" evidence="2">
    <location>
        <begin position="251"/>
        <end position="272"/>
    </location>
</feature>
<dbReference type="Pfam" id="PF13358">
    <property type="entry name" value="DDE_3"/>
    <property type="match status" value="1"/>
</dbReference>
<feature type="transmembrane region" description="Helical" evidence="2">
    <location>
        <begin position="353"/>
        <end position="374"/>
    </location>
</feature>
<evidence type="ECO:0000259" key="3">
    <source>
        <dbReference type="Pfam" id="PF13358"/>
    </source>
</evidence>
<feature type="region of interest" description="Disordered" evidence="1">
    <location>
        <begin position="396"/>
        <end position="422"/>
    </location>
</feature>
<dbReference type="EMBL" id="JAEPRB010000150">
    <property type="protein sequence ID" value="KAG2220161.1"/>
    <property type="molecule type" value="Genomic_DNA"/>
</dbReference>
<evidence type="ECO:0000313" key="4">
    <source>
        <dbReference type="EMBL" id="KAG2220161.1"/>
    </source>
</evidence>
<dbReference type="PANTHER" id="PTHR46564:SF1">
    <property type="entry name" value="TRANSPOSASE"/>
    <property type="match status" value="1"/>
</dbReference>
<accession>A0A8H7VEL1</accession>
<comment type="caution">
    <text evidence="4">The sequence shown here is derived from an EMBL/GenBank/DDBJ whole genome shotgun (WGS) entry which is preliminary data.</text>
</comment>
<feature type="transmembrane region" description="Helical" evidence="2">
    <location>
        <begin position="284"/>
        <end position="305"/>
    </location>
</feature>